<gene>
    <name evidence="2" type="ORF">IDF66_02605</name>
</gene>
<feature type="region of interest" description="Disordered" evidence="1">
    <location>
        <begin position="41"/>
        <end position="66"/>
    </location>
</feature>
<comment type="caution">
    <text evidence="2">The sequence shown here is derived from an EMBL/GenBank/DDBJ whole genome shotgun (WGS) entry which is preliminary data.</text>
</comment>
<keyword evidence="3" id="KW-1185">Reference proteome</keyword>
<evidence type="ECO:0000256" key="1">
    <source>
        <dbReference type="SAM" id="MobiDB-lite"/>
    </source>
</evidence>
<name>A0ABR7W892_9ACTN</name>
<accession>A0ABR7W892</accession>
<evidence type="ECO:0000313" key="2">
    <source>
        <dbReference type="EMBL" id="MBD1318463.1"/>
    </source>
</evidence>
<feature type="compositionally biased region" description="Basic and acidic residues" evidence="1">
    <location>
        <begin position="50"/>
        <end position="60"/>
    </location>
</feature>
<reference evidence="2 3" key="1">
    <citation type="submission" date="2020-09" db="EMBL/GenBank/DDBJ databases">
        <title>Novel species in genus Gordonia.</title>
        <authorList>
            <person name="Zhang G."/>
        </authorList>
    </citation>
    <scope>NUCLEOTIDE SEQUENCE [LARGE SCALE GENOMIC DNA]</scope>
    <source>
        <strain evidence="2 3">ON-33</strain>
    </source>
</reference>
<dbReference type="RefSeq" id="WP_164308952.1">
    <property type="nucleotide sequence ID" value="NZ_BAABAD010000003.1"/>
</dbReference>
<dbReference type="EMBL" id="JACWMS010000001">
    <property type="protein sequence ID" value="MBD1318463.1"/>
    <property type="molecule type" value="Genomic_DNA"/>
</dbReference>
<evidence type="ECO:0000313" key="3">
    <source>
        <dbReference type="Proteomes" id="UP000602395"/>
    </source>
</evidence>
<proteinExistence type="predicted"/>
<dbReference type="Proteomes" id="UP000602395">
    <property type="component" value="Unassembled WGS sequence"/>
</dbReference>
<organism evidence="2 3">
    <name type="scientific">Gordonia hankookensis</name>
    <dbReference type="NCBI Taxonomy" id="589403"/>
    <lineage>
        <taxon>Bacteria</taxon>
        <taxon>Bacillati</taxon>
        <taxon>Actinomycetota</taxon>
        <taxon>Actinomycetes</taxon>
        <taxon>Mycobacteriales</taxon>
        <taxon>Gordoniaceae</taxon>
        <taxon>Gordonia</taxon>
    </lineage>
</organism>
<sequence>MADNNGPFGMSPEDFDRFAREATDGVRDMVGRFLASPGAPGGTWSAIFEDTGRRTRREPETTGDTGTGVWAVFVVDDEGGARVEQVYATELDALRANKHNTDPKRKVRFLPYGIAVSALDEDDVAED</sequence>
<protein>
    <recommendedName>
        <fullName evidence="4">Transmembrane protein</fullName>
    </recommendedName>
</protein>
<evidence type="ECO:0008006" key="4">
    <source>
        <dbReference type="Google" id="ProtNLM"/>
    </source>
</evidence>